<feature type="compositionally biased region" description="Basic residues" evidence="1">
    <location>
        <begin position="135"/>
        <end position="148"/>
    </location>
</feature>
<dbReference type="AlphaFoldDB" id="E9GKM6"/>
<proteinExistence type="predicted"/>
<dbReference type="OrthoDB" id="6371824at2759"/>
<feature type="compositionally biased region" description="Basic and acidic residues" evidence="1">
    <location>
        <begin position="82"/>
        <end position="114"/>
    </location>
</feature>
<evidence type="ECO:0000313" key="2">
    <source>
        <dbReference type="EMBL" id="EFX80017.1"/>
    </source>
</evidence>
<dbReference type="EMBL" id="GL732549">
    <property type="protein sequence ID" value="EFX80017.1"/>
    <property type="molecule type" value="Genomic_DNA"/>
</dbReference>
<feature type="region of interest" description="Disordered" evidence="1">
    <location>
        <begin position="382"/>
        <end position="436"/>
    </location>
</feature>
<gene>
    <name evidence="2" type="ORF">DAPPUDRAFT_103877</name>
</gene>
<dbReference type="InParanoid" id="E9GKM6"/>
<feature type="compositionally biased region" description="Basic and acidic residues" evidence="1">
    <location>
        <begin position="387"/>
        <end position="417"/>
    </location>
</feature>
<organism evidence="2 3">
    <name type="scientific">Daphnia pulex</name>
    <name type="common">Water flea</name>
    <dbReference type="NCBI Taxonomy" id="6669"/>
    <lineage>
        <taxon>Eukaryota</taxon>
        <taxon>Metazoa</taxon>
        <taxon>Ecdysozoa</taxon>
        <taxon>Arthropoda</taxon>
        <taxon>Crustacea</taxon>
        <taxon>Branchiopoda</taxon>
        <taxon>Diplostraca</taxon>
        <taxon>Cladocera</taxon>
        <taxon>Anomopoda</taxon>
        <taxon>Daphniidae</taxon>
        <taxon>Daphnia</taxon>
    </lineage>
</organism>
<evidence type="ECO:0000313" key="3">
    <source>
        <dbReference type="Proteomes" id="UP000000305"/>
    </source>
</evidence>
<name>E9GKM6_DAPPU</name>
<reference evidence="2 3" key="1">
    <citation type="journal article" date="2011" name="Science">
        <title>The ecoresponsive genome of Daphnia pulex.</title>
        <authorList>
            <person name="Colbourne J.K."/>
            <person name="Pfrender M.E."/>
            <person name="Gilbert D."/>
            <person name="Thomas W.K."/>
            <person name="Tucker A."/>
            <person name="Oakley T.H."/>
            <person name="Tokishita S."/>
            <person name="Aerts A."/>
            <person name="Arnold G.J."/>
            <person name="Basu M.K."/>
            <person name="Bauer D.J."/>
            <person name="Caceres C.E."/>
            <person name="Carmel L."/>
            <person name="Casola C."/>
            <person name="Choi J.H."/>
            <person name="Detter J.C."/>
            <person name="Dong Q."/>
            <person name="Dusheyko S."/>
            <person name="Eads B.D."/>
            <person name="Frohlich T."/>
            <person name="Geiler-Samerotte K.A."/>
            <person name="Gerlach D."/>
            <person name="Hatcher P."/>
            <person name="Jogdeo S."/>
            <person name="Krijgsveld J."/>
            <person name="Kriventseva E.V."/>
            <person name="Kultz D."/>
            <person name="Laforsch C."/>
            <person name="Lindquist E."/>
            <person name="Lopez J."/>
            <person name="Manak J.R."/>
            <person name="Muller J."/>
            <person name="Pangilinan J."/>
            <person name="Patwardhan R.P."/>
            <person name="Pitluck S."/>
            <person name="Pritham E.J."/>
            <person name="Rechtsteiner A."/>
            <person name="Rho M."/>
            <person name="Rogozin I.B."/>
            <person name="Sakarya O."/>
            <person name="Salamov A."/>
            <person name="Schaack S."/>
            <person name="Shapiro H."/>
            <person name="Shiga Y."/>
            <person name="Skalitzky C."/>
            <person name="Smith Z."/>
            <person name="Souvorov A."/>
            <person name="Sung W."/>
            <person name="Tang Z."/>
            <person name="Tsuchiya D."/>
            <person name="Tu H."/>
            <person name="Vos H."/>
            <person name="Wang M."/>
            <person name="Wolf Y.I."/>
            <person name="Yamagata H."/>
            <person name="Yamada T."/>
            <person name="Ye Y."/>
            <person name="Shaw J.R."/>
            <person name="Andrews J."/>
            <person name="Crease T.J."/>
            <person name="Tang H."/>
            <person name="Lucas S.M."/>
            <person name="Robertson H.M."/>
            <person name="Bork P."/>
            <person name="Koonin E.V."/>
            <person name="Zdobnov E.M."/>
            <person name="Grigoriev I.V."/>
            <person name="Lynch M."/>
            <person name="Boore J.L."/>
        </authorList>
    </citation>
    <scope>NUCLEOTIDE SEQUENCE [LARGE SCALE GENOMIC DNA]</scope>
</reference>
<dbReference type="Proteomes" id="UP000000305">
    <property type="component" value="Unassembled WGS sequence"/>
</dbReference>
<dbReference type="KEGG" id="dpx:DAPPUDRAFT_103877"/>
<dbReference type="PhylomeDB" id="E9GKM6"/>
<feature type="region of interest" description="Disordered" evidence="1">
    <location>
        <begin position="82"/>
        <end position="204"/>
    </location>
</feature>
<keyword evidence="3" id="KW-1185">Reference proteome</keyword>
<dbReference type="HOGENOM" id="CLU_036541_0_0_1"/>
<protein>
    <submittedName>
        <fullName evidence="2">Uncharacterized protein</fullName>
    </submittedName>
</protein>
<evidence type="ECO:0000256" key="1">
    <source>
        <dbReference type="SAM" id="MobiDB-lite"/>
    </source>
</evidence>
<sequence length="487" mass="55900">MSAPGYPYSGHRRHLWDPRAISTFNRNQGMRDFEFRWEEFDRRPCVRYEEGEFEKRDRSPLHRRRSDTLSWFDQTRGQSQFEYRDRRRSESFKVQQHDERYGGQRYHEVGRYREGPSGPSHVNVREEVAYEQVLRQKKRGNSNQKKRAGKEEKEVEGKEEEEVEDAPSCSGWPKAAQQSKRNGKAAERARRAGPSKIAGDSDGSCAISKEITDEIRSWQVYGLSSDESKIISKKYAIEFEDKTFSIRPPKLDSFMSRRAEYGNCLKAVNATEEALISTQLKIMDIAPPLLTLYTRIIALGEGEAEWQVKNAAQAALQQWGRAYHHISQQRRRSVASLVDPTFEYLLASPSNYVPGKEAVELLFTDSFLQSMLKEATQDATLAGASAAREKEREGAKKASHRDQPSKVLRPRSEERGYPENTEGSTEEMGSMDEQKERRIPNWRLYCLCPNRSLTGKPRASRAVPGTSIARFIQEFLDLGDCLGVPRR</sequence>
<accession>E9GKM6</accession>